<evidence type="ECO:0000313" key="2">
    <source>
        <dbReference type="EnsemblPlants" id="AUR62041872-RA:cds"/>
    </source>
</evidence>
<organism evidence="2 3">
    <name type="scientific">Chenopodium quinoa</name>
    <name type="common">Quinoa</name>
    <dbReference type="NCBI Taxonomy" id="63459"/>
    <lineage>
        <taxon>Eukaryota</taxon>
        <taxon>Viridiplantae</taxon>
        <taxon>Streptophyta</taxon>
        <taxon>Embryophyta</taxon>
        <taxon>Tracheophyta</taxon>
        <taxon>Spermatophyta</taxon>
        <taxon>Magnoliopsida</taxon>
        <taxon>eudicotyledons</taxon>
        <taxon>Gunneridae</taxon>
        <taxon>Pentapetalae</taxon>
        <taxon>Caryophyllales</taxon>
        <taxon>Chenopodiaceae</taxon>
        <taxon>Chenopodioideae</taxon>
        <taxon>Atripliceae</taxon>
        <taxon>Chenopodium</taxon>
    </lineage>
</organism>
<dbReference type="Proteomes" id="UP000596660">
    <property type="component" value="Unplaced"/>
</dbReference>
<dbReference type="GO" id="GO:0006207">
    <property type="term" value="P:'de novo' pyrimidine nucleobase biosynthetic process"/>
    <property type="evidence" value="ECO:0007669"/>
    <property type="project" value="TreeGrafter"/>
</dbReference>
<dbReference type="Gene3D" id="3.20.20.140">
    <property type="entry name" value="Metal-dependent hydrolases"/>
    <property type="match status" value="1"/>
</dbReference>
<dbReference type="PANTHER" id="PTHR43137">
    <property type="entry name" value="DIHYDROOROTASE"/>
    <property type="match status" value="1"/>
</dbReference>
<evidence type="ECO:0000256" key="1">
    <source>
        <dbReference type="SAM" id="Phobius"/>
    </source>
</evidence>
<dbReference type="InterPro" id="IPR004721">
    <property type="entry name" value="DHOdimr"/>
</dbReference>
<reference evidence="2" key="2">
    <citation type="submission" date="2021-03" db="UniProtKB">
        <authorList>
            <consortium name="EnsemblPlants"/>
        </authorList>
    </citation>
    <scope>IDENTIFICATION</scope>
</reference>
<dbReference type="SMR" id="A0A803N7W8"/>
<sequence>MVSDRQEASAYLGTVAASVTPQPLALKRNSLFQRGLQPHNYSLPVVLQKGHLFQQQLVGVKILSWTDNGPHERWKKECSCGCAGIFNAPVALSLFAKIFEEMLEGLPLLLYLGAVAAATTTVGTLLLLLLLSC</sequence>
<protein>
    <submittedName>
        <fullName evidence="2">Uncharacterized protein</fullName>
    </submittedName>
</protein>
<dbReference type="InterPro" id="IPR032466">
    <property type="entry name" value="Metal_Hydrolase"/>
</dbReference>
<feature type="transmembrane region" description="Helical" evidence="1">
    <location>
        <begin position="108"/>
        <end position="131"/>
    </location>
</feature>
<dbReference type="GO" id="GO:0004151">
    <property type="term" value="F:dihydroorotase activity"/>
    <property type="evidence" value="ECO:0007669"/>
    <property type="project" value="InterPro"/>
</dbReference>
<dbReference type="Gramene" id="AUR62041872-RA">
    <property type="protein sequence ID" value="AUR62041872-RA:cds"/>
    <property type="gene ID" value="AUR62041872"/>
</dbReference>
<evidence type="ECO:0000313" key="3">
    <source>
        <dbReference type="Proteomes" id="UP000596660"/>
    </source>
</evidence>
<dbReference type="GO" id="GO:0044205">
    <property type="term" value="P:'de novo' UMP biosynthetic process"/>
    <property type="evidence" value="ECO:0007669"/>
    <property type="project" value="UniProtKB-UniPathway"/>
</dbReference>
<dbReference type="PANTHER" id="PTHR43137:SF1">
    <property type="entry name" value="DIHYDROOROTASE"/>
    <property type="match status" value="1"/>
</dbReference>
<dbReference type="GO" id="GO:0009507">
    <property type="term" value="C:chloroplast"/>
    <property type="evidence" value="ECO:0007669"/>
    <property type="project" value="TreeGrafter"/>
</dbReference>
<name>A0A803N7W8_CHEQI</name>
<keyword evidence="1" id="KW-0812">Transmembrane</keyword>
<dbReference type="EnsemblPlants" id="AUR62041872-RA">
    <property type="protein sequence ID" value="AUR62041872-RA:cds"/>
    <property type="gene ID" value="AUR62041872"/>
</dbReference>
<accession>A0A803N7W8</accession>
<dbReference type="SUPFAM" id="SSF51556">
    <property type="entry name" value="Metallo-dependent hydrolases"/>
    <property type="match status" value="1"/>
</dbReference>
<keyword evidence="3" id="KW-1185">Reference proteome</keyword>
<dbReference type="OMA" id="NGPHERW"/>
<reference evidence="2" key="1">
    <citation type="journal article" date="2017" name="Nature">
        <title>The genome of Chenopodium quinoa.</title>
        <authorList>
            <person name="Jarvis D.E."/>
            <person name="Ho Y.S."/>
            <person name="Lightfoot D.J."/>
            <person name="Schmoeckel S.M."/>
            <person name="Li B."/>
            <person name="Borm T.J.A."/>
            <person name="Ohyanagi H."/>
            <person name="Mineta K."/>
            <person name="Michell C.T."/>
            <person name="Saber N."/>
            <person name="Kharbatia N.M."/>
            <person name="Rupper R.R."/>
            <person name="Sharp A.R."/>
            <person name="Dally N."/>
            <person name="Boughton B.A."/>
            <person name="Woo Y.H."/>
            <person name="Gao G."/>
            <person name="Schijlen E.G.W.M."/>
            <person name="Guo X."/>
            <person name="Momin A.A."/>
            <person name="Negrao S."/>
            <person name="Al-Babili S."/>
            <person name="Gehring C."/>
            <person name="Roessner U."/>
            <person name="Jung C."/>
            <person name="Murphy K."/>
            <person name="Arold S.T."/>
            <person name="Gojobori T."/>
            <person name="van der Linden C.G."/>
            <person name="van Loo E.N."/>
            <person name="Jellen E.N."/>
            <person name="Maughan P.J."/>
            <person name="Tester M."/>
        </authorList>
    </citation>
    <scope>NUCLEOTIDE SEQUENCE [LARGE SCALE GENOMIC DNA]</scope>
    <source>
        <strain evidence="2">cv. PI 614886</strain>
    </source>
</reference>
<keyword evidence="1" id="KW-1133">Transmembrane helix</keyword>
<keyword evidence="1" id="KW-0472">Membrane</keyword>
<proteinExistence type="predicted"/>
<dbReference type="UniPathway" id="UPA00070">
    <property type="reaction ID" value="UER00117"/>
</dbReference>
<dbReference type="AlphaFoldDB" id="A0A803N7W8"/>